<name>A0ACB5RF71_9CLOT</name>
<proteinExistence type="predicted"/>
<sequence length="357" mass="41280">MRKHYIDNIRTLGILLLFPFHTCRIFNSFETFYVVGKPNSICDTFILLTCEWFMPLLFTIAGISASIALSKRSTKQFIKERFFKLLIPFIFGVILTVPIQTFFAEKQHNGYAGSYLEQYTLFFTKITDLSGYKGGLTPAHLWFLLFLFIISLMALPLILGCNKFNINISDKQFSLYTILPLFIFNFILSVFEIGGQSFGKYLSFYLLGYFILSTNNAIKLLENKRLLLTTLGVLFSVIRIGIFNIIYYQNASFTVTFLSSAFNHLTTWVIILAILGLGKHYLDFTNNILNYFAKASFPIYFFHQTLLVAIGYYILNVVNNSLMQFSIIMLLTFIASVITYEIMRQFHITRFMFGIKK</sequence>
<evidence type="ECO:0000313" key="2">
    <source>
        <dbReference type="Proteomes" id="UP001058074"/>
    </source>
</evidence>
<dbReference type="EMBL" id="BROD01000001">
    <property type="protein sequence ID" value="GKX67517.1"/>
    <property type="molecule type" value="Genomic_DNA"/>
</dbReference>
<gene>
    <name evidence="1" type="ORF">rsdtw13_27750</name>
</gene>
<protein>
    <submittedName>
        <fullName evidence="1">Uncharacterized protein</fullName>
    </submittedName>
</protein>
<keyword evidence="2" id="KW-1185">Reference proteome</keyword>
<dbReference type="Proteomes" id="UP001058074">
    <property type="component" value="Unassembled WGS sequence"/>
</dbReference>
<organism evidence="1 2">
    <name type="scientific">Inconstantimicrobium mannanitabidum</name>
    <dbReference type="NCBI Taxonomy" id="1604901"/>
    <lineage>
        <taxon>Bacteria</taxon>
        <taxon>Bacillati</taxon>
        <taxon>Bacillota</taxon>
        <taxon>Clostridia</taxon>
        <taxon>Eubacteriales</taxon>
        <taxon>Clostridiaceae</taxon>
        <taxon>Inconstantimicrobium</taxon>
    </lineage>
</organism>
<evidence type="ECO:0000313" key="1">
    <source>
        <dbReference type="EMBL" id="GKX67517.1"/>
    </source>
</evidence>
<accession>A0ACB5RF71</accession>
<comment type="caution">
    <text evidence="1">The sequence shown here is derived from an EMBL/GenBank/DDBJ whole genome shotgun (WGS) entry which is preliminary data.</text>
</comment>
<reference evidence="1" key="1">
    <citation type="journal article" date="2025" name="Int. J. Syst. Evol. Microbiol.">
        <title>Inconstantimicrobium mannanitabidum sp. nov., a novel member of the family Clostridiaceae isolated from anoxic soil under the treatment of reductive soil disinfestation.</title>
        <authorList>
            <person name="Ueki A."/>
            <person name="Tonouchi A."/>
            <person name="Honma S."/>
            <person name="Kaku N."/>
            <person name="Ueki K."/>
        </authorList>
    </citation>
    <scope>NUCLEOTIDE SEQUENCE</scope>
    <source>
        <strain evidence="1">TW13</strain>
    </source>
</reference>